<dbReference type="EMBL" id="CP000099">
    <property type="protein sequence ID" value="AAZ71302.1"/>
    <property type="molecule type" value="Genomic_DNA"/>
</dbReference>
<name>Q469Z0_METBF</name>
<proteinExistence type="predicted"/>
<dbReference type="PaxDb" id="269797-Mbar_A2381"/>
<accession>Q469Z0</accession>
<dbReference type="KEGG" id="mba:Mbar_A2381"/>
<organism evidence="2">
    <name type="scientific">Methanosarcina barkeri (strain Fusaro / DSM 804)</name>
    <dbReference type="NCBI Taxonomy" id="269797"/>
    <lineage>
        <taxon>Archaea</taxon>
        <taxon>Methanobacteriati</taxon>
        <taxon>Methanobacteriota</taxon>
        <taxon>Stenosarchaea group</taxon>
        <taxon>Methanomicrobia</taxon>
        <taxon>Methanosarcinales</taxon>
        <taxon>Methanosarcinaceae</taxon>
        <taxon>Methanosarcina</taxon>
    </lineage>
</organism>
<protein>
    <submittedName>
        <fullName evidence="2">Uncharacterized protein</fullName>
    </submittedName>
</protein>
<reference evidence="2" key="1">
    <citation type="submission" date="2006-06" db="EMBL/GenBank/DDBJ databases">
        <title>Complete sequence of chromosome 1 of Methanosarcina barkeri str. fusaro.</title>
        <authorList>
            <person name="Copeland A."/>
            <person name="Lucas S."/>
            <person name="Lapidus A."/>
            <person name="Barry K."/>
            <person name="Detter J.C."/>
            <person name="Glavina T."/>
            <person name="Hammon N."/>
            <person name="Israni S."/>
            <person name="Pitluck S."/>
            <person name="Goodwin L.A."/>
            <person name="Saunders E.H."/>
            <person name="Schmutz J."/>
            <person name="Larimer F."/>
            <person name="Land M."/>
            <person name="Anderson I."/>
            <person name="Richardson P."/>
        </authorList>
    </citation>
    <scope>NUCLEOTIDE SEQUENCE</scope>
    <source>
        <strain evidence="2">Fusaro</strain>
    </source>
</reference>
<dbReference type="AlphaFoldDB" id="Q469Z0"/>
<dbReference type="HOGENOM" id="CLU_1599038_0_0_2"/>
<sequence length="167" mass="18173">MTILTAMNDSEPENSALPSHLTDRAAREKALAGNLTSTYESATFSNPVLDQFRGLMPDFNKRLSPDRDLGLSSSDHLRLSPETLPRLVSSSFTGIKSAGLLESVPKNPKIPAGKGLEVFPDLPGRMLTESRISSLTLSADLPMAPLASRLVTLRQTDRLNDVKKSRK</sequence>
<dbReference type="eggNOG" id="arCOG05235">
    <property type="taxonomic scope" value="Archaea"/>
</dbReference>
<evidence type="ECO:0000256" key="1">
    <source>
        <dbReference type="SAM" id="MobiDB-lite"/>
    </source>
</evidence>
<feature type="region of interest" description="Disordered" evidence="1">
    <location>
        <begin position="1"/>
        <end position="21"/>
    </location>
</feature>
<gene>
    <name evidence="2" type="ordered locus">Mbar_A2381</name>
</gene>
<evidence type="ECO:0000313" key="2">
    <source>
        <dbReference type="EMBL" id="AAZ71302.1"/>
    </source>
</evidence>